<organism evidence="2 3">
    <name type="scientific">Trichloromonas acetexigens</name>
    <dbReference type="NCBI Taxonomy" id="38815"/>
    <lineage>
        <taxon>Bacteria</taxon>
        <taxon>Pseudomonadati</taxon>
        <taxon>Thermodesulfobacteriota</taxon>
        <taxon>Desulfuromonadia</taxon>
        <taxon>Desulfuromonadales</taxon>
        <taxon>Trichloromonadaceae</taxon>
        <taxon>Trichloromonas</taxon>
    </lineage>
</organism>
<dbReference type="PANTHER" id="PTHR46211">
    <property type="entry name" value="GLYCEROPHOSPHORYL DIESTER PHOSPHODIESTERASE"/>
    <property type="match status" value="1"/>
</dbReference>
<evidence type="ECO:0000259" key="1">
    <source>
        <dbReference type="PROSITE" id="PS51704"/>
    </source>
</evidence>
<dbReference type="EMBL" id="VJVV01000006">
    <property type="protein sequence ID" value="TRO81234.1"/>
    <property type="molecule type" value="Genomic_DNA"/>
</dbReference>
<sequence>MELFIWAHRGAAADAPENTLVAFAAAEAAGADGIELDVHLSRDGVPVVIHDERVERTTDGRGAVAELRLAELRRLDAGSWFAPRFAGEPIPVLDEVLDWADDRLRLNIEIKDASAGRALLDLLPRYPRARVLVSSFNHRLLESLRRAEPRLPLGFLFEEEGWHRVLRRALACGAESLHPREDCVSRPLLAACKRAGLAVYPWTLDDPGRIRALRRLGIDGLFTNDPLAVGRQ</sequence>
<gene>
    <name evidence="2" type="ORF">FL622_10025</name>
</gene>
<dbReference type="PROSITE" id="PS51704">
    <property type="entry name" value="GP_PDE"/>
    <property type="match status" value="1"/>
</dbReference>
<dbReference type="AlphaFoldDB" id="A0A550JDF7"/>
<dbReference type="Pfam" id="PF03009">
    <property type="entry name" value="GDPD"/>
    <property type="match status" value="1"/>
</dbReference>
<dbReference type="SUPFAM" id="SSF51695">
    <property type="entry name" value="PLC-like phosphodiesterases"/>
    <property type="match status" value="1"/>
</dbReference>
<dbReference type="InterPro" id="IPR017946">
    <property type="entry name" value="PLC-like_Pdiesterase_TIM-brl"/>
</dbReference>
<dbReference type="GO" id="GO:0008081">
    <property type="term" value="F:phosphoric diester hydrolase activity"/>
    <property type="evidence" value="ECO:0007669"/>
    <property type="project" value="InterPro"/>
</dbReference>
<dbReference type="Gene3D" id="3.20.20.190">
    <property type="entry name" value="Phosphatidylinositol (PI) phosphodiesterase"/>
    <property type="match status" value="1"/>
</dbReference>
<protein>
    <submittedName>
        <fullName evidence="2">Glycerophosphodiester phosphodiesterase</fullName>
    </submittedName>
</protein>
<accession>A0A550JDF7</accession>
<keyword evidence="3" id="KW-1185">Reference proteome</keyword>
<dbReference type="InterPro" id="IPR030395">
    <property type="entry name" value="GP_PDE_dom"/>
</dbReference>
<evidence type="ECO:0000313" key="2">
    <source>
        <dbReference type="EMBL" id="TRO81234.1"/>
    </source>
</evidence>
<dbReference type="Proteomes" id="UP000317155">
    <property type="component" value="Unassembled WGS sequence"/>
</dbReference>
<name>A0A550JDF7_9BACT</name>
<evidence type="ECO:0000313" key="3">
    <source>
        <dbReference type="Proteomes" id="UP000317155"/>
    </source>
</evidence>
<reference evidence="2 3" key="1">
    <citation type="submission" date="2019-07" db="EMBL/GenBank/DDBJ databases">
        <title>Insights of Desulfuromonas acetexigens electromicrobiology.</title>
        <authorList>
            <person name="Katuri K."/>
            <person name="Sapireddy V."/>
            <person name="Shaw D.R."/>
            <person name="Saikaly P."/>
        </authorList>
    </citation>
    <scope>NUCLEOTIDE SEQUENCE [LARGE SCALE GENOMIC DNA]</scope>
    <source>
        <strain evidence="2 3">2873</strain>
    </source>
</reference>
<dbReference type="PANTHER" id="PTHR46211:SF1">
    <property type="entry name" value="GLYCEROPHOSPHODIESTER PHOSPHODIESTERASE, CYTOPLASMIC"/>
    <property type="match status" value="1"/>
</dbReference>
<dbReference type="OrthoDB" id="9787897at2"/>
<dbReference type="GO" id="GO:0006629">
    <property type="term" value="P:lipid metabolic process"/>
    <property type="evidence" value="ECO:0007669"/>
    <property type="project" value="InterPro"/>
</dbReference>
<dbReference type="RefSeq" id="WP_092057964.1">
    <property type="nucleotide sequence ID" value="NZ_FOJJ01000038.1"/>
</dbReference>
<proteinExistence type="predicted"/>
<feature type="domain" description="GP-PDE" evidence="1">
    <location>
        <begin position="3"/>
        <end position="232"/>
    </location>
</feature>
<comment type="caution">
    <text evidence="2">The sequence shown here is derived from an EMBL/GenBank/DDBJ whole genome shotgun (WGS) entry which is preliminary data.</text>
</comment>